<dbReference type="InterPro" id="IPR006076">
    <property type="entry name" value="FAD-dep_OxRdtase"/>
</dbReference>
<dbReference type="NCBIfam" id="TIGR03329">
    <property type="entry name" value="Phn_aa_oxid"/>
    <property type="match status" value="1"/>
</dbReference>
<dbReference type="Pfam" id="PF01266">
    <property type="entry name" value="DAO"/>
    <property type="match status" value="1"/>
</dbReference>
<dbReference type="RefSeq" id="WP_068831636.1">
    <property type="nucleotide sequence ID" value="NZ_JBHSMX010000003.1"/>
</dbReference>
<name>A0ABW0Q4Q6_9BURK</name>
<dbReference type="Gene3D" id="3.50.50.60">
    <property type="entry name" value="FAD/NAD(P)-binding domain"/>
    <property type="match status" value="1"/>
</dbReference>
<dbReference type="PANTHER" id="PTHR13847:SF285">
    <property type="entry name" value="FAD DEPENDENT OXIDOREDUCTASE DOMAIN-CONTAINING PROTEIN"/>
    <property type="match status" value="1"/>
</dbReference>
<dbReference type="EMBL" id="JBHSMX010000003">
    <property type="protein sequence ID" value="MFC5519383.1"/>
    <property type="molecule type" value="Genomic_DNA"/>
</dbReference>
<gene>
    <name evidence="3" type="ORF">ACFPP7_00435</name>
</gene>
<protein>
    <submittedName>
        <fullName evidence="3">FAD-dependent oxidoreductase</fullName>
    </submittedName>
</protein>
<dbReference type="Proteomes" id="UP001596084">
    <property type="component" value="Unassembled WGS sequence"/>
</dbReference>
<reference evidence="4" key="1">
    <citation type="journal article" date="2019" name="Int. J. Syst. Evol. Microbiol.">
        <title>The Global Catalogue of Microorganisms (GCM) 10K type strain sequencing project: providing services to taxonomists for standard genome sequencing and annotation.</title>
        <authorList>
            <consortium name="The Broad Institute Genomics Platform"/>
            <consortium name="The Broad Institute Genome Sequencing Center for Infectious Disease"/>
            <person name="Wu L."/>
            <person name="Ma J."/>
        </authorList>
    </citation>
    <scope>NUCLEOTIDE SEQUENCE [LARGE SCALE GENOMIC DNA]</scope>
    <source>
        <strain evidence="4">CGMCC 4.7277</strain>
    </source>
</reference>
<accession>A0ABW0Q4Q6</accession>
<evidence type="ECO:0000259" key="2">
    <source>
        <dbReference type="Pfam" id="PF01266"/>
    </source>
</evidence>
<organism evidence="3 4">
    <name type="scientific">Polaromonas jejuensis</name>
    <dbReference type="NCBI Taxonomy" id="457502"/>
    <lineage>
        <taxon>Bacteria</taxon>
        <taxon>Pseudomonadati</taxon>
        <taxon>Pseudomonadota</taxon>
        <taxon>Betaproteobacteria</taxon>
        <taxon>Burkholderiales</taxon>
        <taxon>Comamonadaceae</taxon>
        <taxon>Polaromonas</taxon>
    </lineage>
</organism>
<keyword evidence="1" id="KW-0560">Oxidoreductase</keyword>
<sequence>MEQRPYWLSQALAAEAGGPAPALVQGTRAQLCIIGGGFTGLWTAILAKKARPELDVIVLEADVCGGGASGRNGGCALTWSTKFFTLQRLFGEAEAVRLVRASEQALLDIEAFCVEHEIDCEWRRHGTLFTATSQAQVGASDAVVAALEARGIHSWQRVPQDKLQRRAGSRAHLEGWYSPLAATVQPGKLVRGLRRVALALGVRLHEGTPMLSLEDGSPPVVRTPHGKVTAERVVIAINAWMASSFREFERSIAIVSSDMVITEPAAQPLAASALDAGISVLDSRIFVHYYRSTVDGRLMFGKGGNTFAYGGRMLPVFNQPSPYREELTGRLRGFIPELAGTPIAASWNGASDRSVTGLPFFGCLRGRPDVFYGFGYSGNGVGPSRMGGELLSSLALGLDNEWTRSPLFRGPLGRFPPEPIRFVGSLMVRNAVRRKEAAEDRGRRPFLPDVMLSRFAAAAGKADKA</sequence>
<dbReference type="PANTHER" id="PTHR13847">
    <property type="entry name" value="SARCOSINE DEHYDROGENASE-RELATED"/>
    <property type="match status" value="1"/>
</dbReference>
<evidence type="ECO:0000313" key="3">
    <source>
        <dbReference type="EMBL" id="MFC5519383.1"/>
    </source>
</evidence>
<dbReference type="InterPro" id="IPR036188">
    <property type="entry name" value="FAD/NAD-bd_sf"/>
</dbReference>
<proteinExistence type="predicted"/>
<keyword evidence="4" id="KW-1185">Reference proteome</keyword>
<dbReference type="SUPFAM" id="SSF51905">
    <property type="entry name" value="FAD/NAD(P)-binding domain"/>
    <property type="match status" value="1"/>
</dbReference>
<evidence type="ECO:0000313" key="4">
    <source>
        <dbReference type="Proteomes" id="UP001596084"/>
    </source>
</evidence>
<evidence type="ECO:0000256" key="1">
    <source>
        <dbReference type="ARBA" id="ARBA00023002"/>
    </source>
</evidence>
<dbReference type="InterPro" id="IPR017715">
    <property type="entry name" value="NH2-phosphonate_OxRdtase"/>
</dbReference>
<comment type="caution">
    <text evidence="3">The sequence shown here is derived from an EMBL/GenBank/DDBJ whole genome shotgun (WGS) entry which is preliminary data.</text>
</comment>
<feature type="domain" description="FAD dependent oxidoreductase" evidence="2">
    <location>
        <begin position="31"/>
        <end position="393"/>
    </location>
</feature>
<dbReference type="Gene3D" id="3.30.9.10">
    <property type="entry name" value="D-Amino Acid Oxidase, subunit A, domain 2"/>
    <property type="match status" value="1"/>
</dbReference>